<keyword evidence="3" id="KW-1003">Cell membrane</keyword>
<organism evidence="8 9">
    <name type="scientific">Ideonella aquatica</name>
    <dbReference type="NCBI Taxonomy" id="2824119"/>
    <lineage>
        <taxon>Bacteria</taxon>
        <taxon>Pseudomonadati</taxon>
        <taxon>Pseudomonadota</taxon>
        <taxon>Betaproteobacteria</taxon>
        <taxon>Burkholderiales</taxon>
        <taxon>Sphaerotilaceae</taxon>
        <taxon>Ideonella</taxon>
    </lineage>
</organism>
<evidence type="ECO:0000256" key="7">
    <source>
        <dbReference type="SAM" id="Phobius"/>
    </source>
</evidence>
<feature type="transmembrane region" description="Helical" evidence="7">
    <location>
        <begin position="6"/>
        <end position="22"/>
    </location>
</feature>
<proteinExistence type="inferred from homology"/>
<dbReference type="PANTHER" id="PTHR33884">
    <property type="entry name" value="UPF0410 PROTEIN YMGE"/>
    <property type="match status" value="1"/>
</dbReference>
<accession>A0A940YQ94</accession>
<keyword evidence="9" id="KW-1185">Reference proteome</keyword>
<dbReference type="Pfam" id="PF04226">
    <property type="entry name" value="Transgly_assoc"/>
    <property type="match status" value="1"/>
</dbReference>
<evidence type="ECO:0000256" key="3">
    <source>
        <dbReference type="ARBA" id="ARBA00022475"/>
    </source>
</evidence>
<evidence type="ECO:0000256" key="5">
    <source>
        <dbReference type="ARBA" id="ARBA00022989"/>
    </source>
</evidence>
<evidence type="ECO:0000313" key="9">
    <source>
        <dbReference type="Proteomes" id="UP000678374"/>
    </source>
</evidence>
<dbReference type="InterPro" id="IPR007341">
    <property type="entry name" value="Transgly_assoc"/>
</dbReference>
<evidence type="ECO:0000256" key="1">
    <source>
        <dbReference type="ARBA" id="ARBA00004651"/>
    </source>
</evidence>
<keyword evidence="6 7" id="KW-0472">Membrane</keyword>
<gene>
    <name evidence="8" type="ORF">KAK06_13725</name>
</gene>
<comment type="similarity">
    <text evidence="2">Belongs to the UPF0410 family.</text>
</comment>
<evidence type="ECO:0000256" key="4">
    <source>
        <dbReference type="ARBA" id="ARBA00022692"/>
    </source>
</evidence>
<evidence type="ECO:0000256" key="2">
    <source>
        <dbReference type="ARBA" id="ARBA00011006"/>
    </source>
</evidence>
<dbReference type="EMBL" id="JAGQDE010000011">
    <property type="protein sequence ID" value="MBQ0960008.1"/>
    <property type="molecule type" value="Genomic_DNA"/>
</dbReference>
<dbReference type="PANTHER" id="PTHR33884:SF7">
    <property type="entry name" value="BSL8023 PROTEIN"/>
    <property type="match status" value="1"/>
</dbReference>
<reference evidence="8" key="1">
    <citation type="submission" date="2021-04" db="EMBL/GenBank/DDBJ databases">
        <title>The genome sequence of Ideonella sp. 4Y11.</title>
        <authorList>
            <person name="Liu Y."/>
        </authorList>
    </citation>
    <scope>NUCLEOTIDE SEQUENCE</scope>
    <source>
        <strain evidence="8">4Y11</strain>
    </source>
</reference>
<dbReference type="GO" id="GO:0005886">
    <property type="term" value="C:plasma membrane"/>
    <property type="evidence" value="ECO:0007669"/>
    <property type="project" value="UniProtKB-SubCell"/>
</dbReference>
<comment type="caution">
    <text evidence="8">The sequence shown here is derived from an EMBL/GenBank/DDBJ whole genome shotgun (WGS) entry which is preliminary data.</text>
</comment>
<dbReference type="AlphaFoldDB" id="A0A940YQ94"/>
<comment type="subcellular location">
    <subcellularLocation>
        <location evidence="1">Cell membrane</location>
        <topology evidence="1">Multi-pass membrane protein</topology>
    </subcellularLocation>
</comment>
<feature type="transmembrane region" description="Helical" evidence="7">
    <location>
        <begin position="60"/>
        <end position="79"/>
    </location>
</feature>
<protein>
    <submittedName>
        <fullName evidence="8">GlsB/YeaQ/YmgE family stress response membrane protein</fullName>
    </submittedName>
</protein>
<evidence type="ECO:0000313" key="8">
    <source>
        <dbReference type="EMBL" id="MBQ0960008.1"/>
    </source>
</evidence>
<dbReference type="Proteomes" id="UP000678374">
    <property type="component" value="Unassembled WGS sequence"/>
</dbReference>
<name>A0A940YQ94_9BURK</name>
<keyword evidence="5 7" id="KW-1133">Transmembrane helix</keyword>
<sequence>MTNILMTLLVGLVVGAVARLLMPGDQRMGWTMTSLLGVAGSFLASFAGQVAGFYGAGDKAGWIASVLGALVLLFVVSRLQGAGGDKA</sequence>
<dbReference type="RefSeq" id="WP_210802684.1">
    <property type="nucleotide sequence ID" value="NZ_JAGQDE010000011.1"/>
</dbReference>
<evidence type="ECO:0000256" key="6">
    <source>
        <dbReference type="ARBA" id="ARBA00023136"/>
    </source>
</evidence>
<keyword evidence="4 7" id="KW-0812">Transmembrane</keyword>
<feature type="transmembrane region" description="Helical" evidence="7">
    <location>
        <begin position="34"/>
        <end position="54"/>
    </location>
</feature>